<proteinExistence type="predicted"/>
<dbReference type="Gene3D" id="3.20.20.80">
    <property type="entry name" value="Glycosidases"/>
    <property type="match status" value="1"/>
</dbReference>
<dbReference type="AlphaFoldDB" id="A0A1W6LMM4"/>
<dbReference type="Proteomes" id="UP000193334">
    <property type="component" value="Chromosome"/>
</dbReference>
<dbReference type="KEGG" id="pbp:STSP1_01424"/>
<protein>
    <submittedName>
        <fullName evidence="2">Alpha-L-arabinofuranosidase</fullName>
    </submittedName>
</protein>
<evidence type="ECO:0000313" key="3">
    <source>
        <dbReference type="Proteomes" id="UP000193334"/>
    </source>
</evidence>
<gene>
    <name evidence="2" type="ORF">STSP1_01424</name>
</gene>
<dbReference type="InterPro" id="IPR017853">
    <property type="entry name" value="GH"/>
</dbReference>
<dbReference type="EMBL" id="CP021023">
    <property type="protein sequence ID" value="ARN57029.1"/>
    <property type="molecule type" value="Genomic_DNA"/>
</dbReference>
<evidence type="ECO:0000313" key="2">
    <source>
        <dbReference type="EMBL" id="ARN57029.1"/>
    </source>
</evidence>
<dbReference type="InterPro" id="IPR013780">
    <property type="entry name" value="Glyco_hydro_b"/>
</dbReference>
<keyword evidence="3" id="KW-1185">Reference proteome</keyword>
<accession>A0A1W6LMM4</accession>
<evidence type="ECO:0000256" key="1">
    <source>
        <dbReference type="SAM" id="SignalP"/>
    </source>
</evidence>
<reference evidence="3" key="1">
    <citation type="submission" date="2017-04" db="EMBL/GenBank/DDBJ databases">
        <title>Comparative genomics and description of representatives of a novel lineage of planctomycetes thriving in anoxic sediments.</title>
        <authorList>
            <person name="Spring S."/>
            <person name="Bunk B."/>
            <person name="Sproer C."/>
        </authorList>
    </citation>
    <scope>NUCLEOTIDE SEQUENCE [LARGE SCALE GENOMIC DNA]</scope>
    <source>
        <strain evidence="3">ST-PulAB-D4</strain>
    </source>
</reference>
<feature type="chain" id="PRO_5012574442" evidence="1">
    <location>
        <begin position="27"/>
        <end position="762"/>
    </location>
</feature>
<dbReference type="SUPFAM" id="SSF51445">
    <property type="entry name" value="(Trans)glycosidases"/>
    <property type="match status" value="1"/>
</dbReference>
<keyword evidence="1" id="KW-0732">Signal</keyword>
<name>A0A1W6LMM4_9BACT</name>
<dbReference type="Gene3D" id="2.60.40.1180">
    <property type="entry name" value="Golgi alpha-mannosidase II"/>
    <property type="match status" value="1"/>
</dbReference>
<dbReference type="STRING" id="1941349.STSP1_01424"/>
<feature type="signal peptide" evidence="1">
    <location>
        <begin position="1"/>
        <end position="26"/>
    </location>
</feature>
<sequence length="762" mass="85554" precursor="true">MIKQSYSQIICLFASAFLLFSPVCAAAGNWWSDNGSGHKWTTPANWGQNHVPICSEDITIDVQGDSASPVIESGDELCCNAFKFKTGKMQLKSASLQVNGWGGAGSWGGGTAELLLSDSTLDAEGIFYVGNSQTGRMTVKNGSSVRISNTLWIARSENNAPASGHLFIADGTVEVNWLRVDNSQLSTGKINITDGSLTINADQQDLANQLKSEGFIKAYGGHPLAEVEVRLENGKTIIQTQIKTFPSDLNADYVVDLEDFSNLGECWLSDFENDNFSETADLEPSGNITKQDLKQLAISWLSLKSDVEIVIDNNNQLHQISPYLNGTCVNTCFDNDQRWSNGIIPQRISELGAEVLRYPDTAKGGWHWQECPGAPAWRDSWETDPDSFYYFEDKSVCQSEHTMDIDDYRYWCYLLDVEPFITINFQSGWRYNRIQDSLNETLALVQHCKNNNYNIKYWRIGNEPFNMTASELAGIVNMFVPAMKQIDPNIEIIVNTSNHFNTPYSAPRWSEFFELAGDKVDYADLHCYWRWGDKDEPAENLATWENFINDVPITAEHTEWAGEHLTYNEEINNFRSRYSQYGIDVIISEWNAGPLWHRIERSHYQAALIQSEMMMQFIKGDLFMATRWPGSWGAVQGDRAFIDPETLQPRPVLKAMNLFNSILGETLLSSDSGVPAVPCVSAYNEEDNKLFNILLNKTGSRKKILIENSSPVQSAQVQILSAQNGDVWRDSALLNTADSIEKGNSVYYSLPAYSLALCEIQL</sequence>
<organism evidence="2 3">
    <name type="scientific">Sedimentisphaera salicampi</name>
    <dbReference type="NCBI Taxonomy" id="1941349"/>
    <lineage>
        <taxon>Bacteria</taxon>
        <taxon>Pseudomonadati</taxon>
        <taxon>Planctomycetota</taxon>
        <taxon>Phycisphaerae</taxon>
        <taxon>Sedimentisphaerales</taxon>
        <taxon>Sedimentisphaeraceae</taxon>
        <taxon>Sedimentisphaera</taxon>
    </lineage>
</organism>